<evidence type="ECO:0000313" key="3">
    <source>
        <dbReference type="EMBL" id="CAL1240751.1"/>
    </source>
</evidence>
<dbReference type="Proteomes" id="UP001497493">
    <property type="component" value="Chromosome"/>
</dbReference>
<keyword evidence="1" id="KW-0732">Signal</keyword>
<proteinExistence type="predicted"/>
<name>A0ABM9NJE5_9GAMM</name>
<dbReference type="EMBL" id="OZ026884">
    <property type="protein sequence ID" value="CAL1240605.1"/>
    <property type="molecule type" value="Genomic_DNA"/>
</dbReference>
<reference evidence="3 4" key="1">
    <citation type="submission" date="2024-04" db="EMBL/GenBank/DDBJ databases">
        <authorList>
            <person name="Cremers G."/>
        </authorList>
    </citation>
    <scope>NUCLEOTIDE SEQUENCE [LARGE SCALE GENOMIC DNA]</scope>
    <source>
        <strain evidence="3">MeCH1-AG</strain>
    </source>
</reference>
<evidence type="ECO:0000313" key="2">
    <source>
        <dbReference type="EMBL" id="CAL1240605.1"/>
    </source>
</evidence>
<feature type="signal peptide" evidence="1">
    <location>
        <begin position="1"/>
        <end position="23"/>
    </location>
</feature>
<sequence>MKRFDLILGVAAGLMAAGPGAGADERYPAADFTPQVLTQNQALIAQHQAAAAQRAQAERAEAVAGAGEGGGVLKENAPLAVAVLALGGLVFWRTRQRPAPGEPPPVAVPAPPAGETRVARYLQRLGAAPGGETRVAQYLRRLEATPAGGETRVARYLKNRDAGR</sequence>
<organism evidence="3 4">
    <name type="scientific">Candidatus Methylocalor cossyra</name>
    <dbReference type="NCBI Taxonomy" id="3108543"/>
    <lineage>
        <taxon>Bacteria</taxon>
        <taxon>Pseudomonadati</taxon>
        <taxon>Pseudomonadota</taxon>
        <taxon>Gammaproteobacteria</taxon>
        <taxon>Methylococcales</taxon>
        <taxon>Methylococcaceae</taxon>
        <taxon>Candidatus Methylocalor</taxon>
    </lineage>
</organism>
<feature type="chain" id="PRO_5045028677" evidence="1">
    <location>
        <begin position="24"/>
        <end position="164"/>
    </location>
</feature>
<evidence type="ECO:0000313" key="4">
    <source>
        <dbReference type="Proteomes" id="UP001497493"/>
    </source>
</evidence>
<protein>
    <submittedName>
        <fullName evidence="3">Uncharacterized protein</fullName>
    </submittedName>
</protein>
<keyword evidence="4" id="KW-1185">Reference proteome</keyword>
<dbReference type="RefSeq" id="WP_348757196.1">
    <property type="nucleotide sequence ID" value="NZ_OZ026884.1"/>
</dbReference>
<dbReference type="EMBL" id="OZ026884">
    <property type="protein sequence ID" value="CAL1240751.1"/>
    <property type="molecule type" value="Genomic_DNA"/>
</dbReference>
<accession>A0ABM9NJE5</accession>
<evidence type="ECO:0000256" key="1">
    <source>
        <dbReference type="SAM" id="SignalP"/>
    </source>
</evidence>
<gene>
    <name evidence="2" type="ORF">MECH1_V1_1829</name>
    <name evidence="3" type="ORF">MECH1_V1_1975</name>
</gene>